<dbReference type="Gene3D" id="6.10.280.120">
    <property type="entry name" value="Growth arrest and DNA-damage-inducible proteins-interacting protein 1"/>
    <property type="match status" value="1"/>
</dbReference>
<dbReference type="OMA" id="KMPQTIQ"/>
<gene>
    <name evidence="2" type="ORF">SPPG_00609</name>
</gene>
<dbReference type="Proteomes" id="UP000053201">
    <property type="component" value="Unassembled WGS sequence"/>
</dbReference>
<dbReference type="AlphaFoldDB" id="A0A0L0HUW8"/>
<dbReference type="InParanoid" id="A0A0L0HUW8"/>
<keyword evidence="3" id="KW-1185">Reference proteome</keyword>
<dbReference type="VEuPathDB" id="FungiDB:SPPG_00609"/>
<evidence type="ECO:0000313" key="2">
    <source>
        <dbReference type="EMBL" id="KND04918.1"/>
    </source>
</evidence>
<organism evidence="2 3">
    <name type="scientific">Spizellomyces punctatus (strain DAOM BR117)</name>
    <dbReference type="NCBI Taxonomy" id="645134"/>
    <lineage>
        <taxon>Eukaryota</taxon>
        <taxon>Fungi</taxon>
        <taxon>Fungi incertae sedis</taxon>
        <taxon>Chytridiomycota</taxon>
        <taxon>Chytridiomycota incertae sedis</taxon>
        <taxon>Chytridiomycetes</taxon>
        <taxon>Spizellomycetales</taxon>
        <taxon>Spizellomycetaceae</taxon>
        <taxon>Spizellomyces</taxon>
    </lineage>
</organism>
<dbReference type="OrthoDB" id="18529at2759"/>
<evidence type="ECO:0000259" key="1">
    <source>
        <dbReference type="Pfam" id="PF18126"/>
    </source>
</evidence>
<sequence length="131" mass="14658">MKIGARFPSRMPTDHILKQIAFPPPPAAFRETISLDGSVRPPRIGIREQGRIRKACRMAGLDSVANLGLPAEVGGIFKAKAVQPKGTKKELEQYNREKKIAENMAKMPERIAAWKEERRKAKEAAKPELPF</sequence>
<dbReference type="GeneID" id="27684327"/>
<dbReference type="EMBL" id="KQ257450">
    <property type="protein sequence ID" value="KND04918.1"/>
    <property type="molecule type" value="Genomic_DNA"/>
</dbReference>
<dbReference type="Pfam" id="PF18126">
    <property type="entry name" value="Mitoc_mL59"/>
    <property type="match status" value="1"/>
</dbReference>
<dbReference type="InterPro" id="IPR043035">
    <property type="entry name" value="Ribosomal_mL64_sf"/>
</dbReference>
<proteinExistence type="predicted"/>
<name>A0A0L0HUW8_SPIPD</name>
<reference evidence="2 3" key="1">
    <citation type="submission" date="2009-08" db="EMBL/GenBank/DDBJ databases">
        <title>The Genome Sequence of Spizellomyces punctatus strain DAOM BR117.</title>
        <authorList>
            <consortium name="The Broad Institute Genome Sequencing Platform"/>
            <person name="Russ C."/>
            <person name="Cuomo C."/>
            <person name="Shea T."/>
            <person name="Young S.K."/>
            <person name="Zeng Q."/>
            <person name="Koehrsen M."/>
            <person name="Haas B."/>
            <person name="Borodovsky M."/>
            <person name="Guigo R."/>
            <person name="Alvarado L."/>
            <person name="Berlin A."/>
            <person name="Bochicchio J."/>
            <person name="Borenstein D."/>
            <person name="Chapman S."/>
            <person name="Chen Z."/>
            <person name="Engels R."/>
            <person name="Freedman E."/>
            <person name="Gellesch M."/>
            <person name="Goldberg J."/>
            <person name="Griggs A."/>
            <person name="Gujja S."/>
            <person name="Heiman D."/>
            <person name="Hepburn T."/>
            <person name="Howarth C."/>
            <person name="Jen D."/>
            <person name="Larson L."/>
            <person name="Lewis B."/>
            <person name="Mehta T."/>
            <person name="Park D."/>
            <person name="Pearson M."/>
            <person name="Roberts A."/>
            <person name="Saif S."/>
            <person name="Shenoy N."/>
            <person name="Sisk P."/>
            <person name="Stolte C."/>
            <person name="Sykes S."/>
            <person name="Thomson T."/>
            <person name="Walk T."/>
            <person name="White J."/>
            <person name="Yandava C."/>
            <person name="Burger G."/>
            <person name="Gray M.W."/>
            <person name="Holland P.W.H."/>
            <person name="King N."/>
            <person name="Lang F.B.F."/>
            <person name="Roger A.J."/>
            <person name="Ruiz-Trillo I."/>
            <person name="Lander E."/>
            <person name="Nusbaum C."/>
        </authorList>
    </citation>
    <scope>NUCLEOTIDE SEQUENCE [LARGE SCALE GENOMIC DNA]</scope>
    <source>
        <strain evidence="2 3">DAOM BR117</strain>
    </source>
</reference>
<dbReference type="InterPro" id="IPR040922">
    <property type="entry name" value="Ribosomal_mL59_dom"/>
</dbReference>
<evidence type="ECO:0000313" key="3">
    <source>
        <dbReference type="Proteomes" id="UP000053201"/>
    </source>
</evidence>
<accession>A0A0L0HUW8</accession>
<feature type="domain" description="Large ribosomal subunit protein mL59" evidence="1">
    <location>
        <begin position="26"/>
        <end position="116"/>
    </location>
</feature>
<protein>
    <recommendedName>
        <fullName evidence="1">Large ribosomal subunit protein mL59 domain-containing protein</fullName>
    </recommendedName>
</protein>
<dbReference type="RefSeq" id="XP_016612957.1">
    <property type="nucleotide sequence ID" value="XM_016748938.1"/>
</dbReference>